<name>A0A8J4DA50_9CHLO</name>
<dbReference type="GO" id="GO:0008270">
    <property type="term" value="F:zinc ion binding"/>
    <property type="evidence" value="ECO:0007669"/>
    <property type="project" value="InterPro"/>
</dbReference>
<dbReference type="Pfam" id="PF00383">
    <property type="entry name" value="dCMP_cyt_deam_1"/>
    <property type="match status" value="1"/>
</dbReference>
<evidence type="ECO:0000256" key="7">
    <source>
        <dbReference type="ARBA" id="ARBA00058389"/>
    </source>
</evidence>
<gene>
    <name evidence="10" type="ORF">Vretimale_2638</name>
</gene>
<dbReference type="GO" id="GO:0009231">
    <property type="term" value="P:riboflavin biosynthetic process"/>
    <property type="evidence" value="ECO:0007669"/>
    <property type="project" value="UniProtKB-UniPathway"/>
</dbReference>
<evidence type="ECO:0000256" key="4">
    <source>
        <dbReference type="ARBA" id="ARBA00022723"/>
    </source>
</evidence>
<dbReference type="SUPFAM" id="SSF53927">
    <property type="entry name" value="Cytidine deaminase-like"/>
    <property type="match status" value="1"/>
</dbReference>
<evidence type="ECO:0000256" key="3">
    <source>
        <dbReference type="ARBA" id="ARBA00012766"/>
    </source>
</evidence>
<evidence type="ECO:0000256" key="5">
    <source>
        <dbReference type="ARBA" id="ARBA00022801"/>
    </source>
</evidence>
<comment type="cofactor">
    <cofactor evidence="1">
        <name>Zn(2+)</name>
        <dbReference type="ChEBI" id="CHEBI:29105"/>
    </cofactor>
</comment>
<reference evidence="10" key="1">
    <citation type="journal article" date="2021" name="Proc. Natl. Acad. Sci. U.S.A.">
        <title>Three genomes in the algal genus Volvox reveal the fate of a haploid sex-determining region after a transition to homothallism.</title>
        <authorList>
            <person name="Yamamoto K."/>
            <person name="Hamaji T."/>
            <person name="Kawai-Toyooka H."/>
            <person name="Matsuzaki R."/>
            <person name="Takahashi F."/>
            <person name="Nishimura Y."/>
            <person name="Kawachi M."/>
            <person name="Noguchi H."/>
            <person name="Minakuchi Y."/>
            <person name="Umen J.G."/>
            <person name="Toyoda A."/>
            <person name="Nozaki H."/>
        </authorList>
    </citation>
    <scope>NUCLEOTIDE SEQUENCE</scope>
    <source>
        <strain evidence="10">NIES-3785</strain>
    </source>
</reference>
<dbReference type="Proteomes" id="UP000722791">
    <property type="component" value="Unassembled WGS sequence"/>
</dbReference>
<feature type="domain" description="CMP/dCMP-type deaminase" evidence="9">
    <location>
        <begin position="34"/>
        <end position="156"/>
    </location>
</feature>
<comment type="pathway">
    <text evidence="2">Cofactor biosynthesis; riboflavin biosynthesis; 5-amino-6-(D-ribitylamino)uracil from GTP: step 2/4.</text>
</comment>
<comment type="function">
    <text evidence="7">Monofunctional pyrimidine deaminase involved in the riboflavin biosynthesis pathway. Also has a reductase domain that lacks catalytically essential substrate-binding residues.</text>
</comment>
<protein>
    <recommendedName>
        <fullName evidence="8">Riboflavin biosynthesis protein PYRD, chloroplastic</fullName>
        <ecNumber evidence="3">3.5.4.26</ecNumber>
    </recommendedName>
</protein>
<evidence type="ECO:0000256" key="1">
    <source>
        <dbReference type="ARBA" id="ARBA00001947"/>
    </source>
</evidence>
<accession>A0A8J4DA50</accession>
<keyword evidence="6" id="KW-0862">Zinc</keyword>
<dbReference type="PROSITE" id="PS51747">
    <property type="entry name" value="CYT_DCMP_DEAMINASES_2"/>
    <property type="match status" value="1"/>
</dbReference>
<dbReference type="CDD" id="cd01284">
    <property type="entry name" value="Riboflavin_deaminase-reductase"/>
    <property type="match status" value="1"/>
</dbReference>
<dbReference type="InterPro" id="IPR002125">
    <property type="entry name" value="CMP_dCMP_dom"/>
</dbReference>
<evidence type="ECO:0000259" key="9">
    <source>
        <dbReference type="PROSITE" id="PS51747"/>
    </source>
</evidence>
<evidence type="ECO:0000256" key="6">
    <source>
        <dbReference type="ARBA" id="ARBA00022833"/>
    </source>
</evidence>
<dbReference type="InterPro" id="IPR004794">
    <property type="entry name" value="Eubact_RibD"/>
</dbReference>
<keyword evidence="4" id="KW-0479">Metal-binding</keyword>
<evidence type="ECO:0000256" key="2">
    <source>
        <dbReference type="ARBA" id="ARBA00004882"/>
    </source>
</evidence>
<dbReference type="EMBL" id="BNCQ01000004">
    <property type="protein sequence ID" value="GIL96911.1"/>
    <property type="molecule type" value="Genomic_DNA"/>
</dbReference>
<dbReference type="FunFam" id="3.40.140.10:FF:000025">
    <property type="entry name" value="Riboflavin biosynthesis protein RibD"/>
    <property type="match status" value="1"/>
</dbReference>
<dbReference type="InterPro" id="IPR016192">
    <property type="entry name" value="APOBEC/CMP_deaminase_Zn-bd"/>
</dbReference>
<dbReference type="EC" id="3.5.4.26" evidence="3"/>
<dbReference type="PROSITE" id="PS00903">
    <property type="entry name" value="CYT_DCMP_DEAMINASES_1"/>
    <property type="match status" value="1"/>
</dbReference>
<dbReference type="InterPro" id="IPR016193">
    <property type="entry name" value="Cytidine_deaminase-like"/>
</dbReference>
<evidence type="ECO:0000313" key="10">
    <source>
        <dbReference type="EMBL" id="GIL96911.1"/>
    </source>
</evidence>
<dbReference type="UniPathway" id="UPA00275">
    <property type="reaction ID" value="UER00401"/>
</dbReference>
<dbReference type="AlphaFoldDB" id="A0A8J4DA50"/>
<keyword evidence="5" id="KW-0378">Hydrolase</keyword>
<dbReference type="PANTHER" id="PTHR11079">
    <property type="entry name" value="CYTOSINE DEAMINASE FAMILY MEMBER"/>
    <property type="match status" value="1"/>
</dbReference>
<proteinExistence type="predicted"/>
<comment type="caution">
    <text evidence="10">The sequence shown here is derived from an EMBL/GenBank/DDBJ whole genome shotgun (WGS) entry which is preliminary data.</text>
</comment>
<evidence type="ECO:0000256" key="8">
    <source>
        <dbReference type="ARBA" id="ARBA00070721"/>
    </source>
</evidence>
<sequence length="190" mass="20333">MRAHSTTPRSPFWPCSRQLRVCPRLAALNGIVTDEDRGYIRHALKLAKRAEGKTFPNPAVGCVIVKDGRVVGEGFHPQAGKPHAEVYALRGAGKQAEGATAYVTLEPCNHHGRTPPCSRALVDARVARVVVGVGDPNPLVASEGLATLQRAGIEVVLMDGKERDDCFDVNREFMERMSAAAAGTVATAKP</sequence>
<dbReference type="GO" id="GO:0008835">
    <property type="term" value="F:diaminohydroxyphosphoribosylaminopyrimidine deaminase activity"/>
    <property type="evidence" value="ECO:0007669"/>
    <property type="project" value="UniProtKB-EC"/>
</dbReference>
<dbReference type="PANTHER" id="PTHR11079:SF162">
    <property type="entry name" value="RIBOFLAVIN BIOSYNTHESIS PROTEIN PYRD, CHLOROPLASTIC"/>
    <property type="match status" value="1"/>
</dbReference>
<dbReference type="Gene3D" id="3.40.140.10">
    <property type="entry name" value="Cytidine Deaminase, domain 2"/>
    <property type="match status" value="1"/>
</dbReference>
<dbReference type="NCBIfam" id="TIGR00326">
    <property type="entry name" value="eubact_ribD"/>
    <property type="match status" value="1"/>
</dbReference>
<evidence type="ECO:0000313" key="11">
    <source>
        <dbReference type="Proteomes" id="UP000722791"/>
    </source>
</evidence>
<organism evidence="10 11">
    <name type="scientific">Volvox reticuliferus</name>
    <dbReference type="NCBI Taxonomy" id="1737510"/>
    <lineage>
        <taxon>Eukaryota</taxon>
        <taxon>Viridiplantae</taxon>
        <taxon>Chlorophyta</taxon>
        <taxon>core chlorophytes</taxon>
        <taxon>Chlorophyceae</taxon>
        <taxon>CS clade</taxon>
        <taxon>Chlamydomonadales</taxon>
        <taxon>Volvocaceae</taxon>
        <taxon>Volvox</taxon>
    </lineage>
</organism>